<dbReference type="PANTHER" id="PTHR42723:SF1">
    <property type="entry name" value="CHLOROPHYLL SYNTHASE, CHLOROPLASTIC"/>
    <property type="match status" value="1"/>
</dbReference>
<feature type="transmembrane region" description="Helical" evidence="6">
    <location>
        <begin position="7"/>
        <end position="25"/>
    </location>
</feature>
<feature type="transmembrane region" description="Helical" evidence="6">
    <location>
        <begin position="235"/>
        <end position="256"/>
    </location>
</feature>
<feature type="transmembrane region" description="Helical" evidence="6">
    <location>
        <begin position="31"/>
        <end position="51"/>
    </location>
</feature>
<gene>
    <name evidence="7" type="ORF">FAZ15_19220</name>
</gene>
<dbReference type="EMBL" id="SUME01000009">
    <property type="protein sequence ID" value="TJZ52555.1"/>
    <property type="molecule type" value="Genomic_DNA"/>
</dbReference>
<feature type="transmembrane region" description="Helical" evidence="6">
    <location>
        <begin position="122"/>
        <end position="144"/>
    </location>
</feature>
<feature type="transmembrane region" description="Helical" evidence="6">
    <location>
        <begin position="205"/>
        <end position="223"/>
    </location>
</feature>
<feature type="transmembrane region" description="Helical" evidence="6">
    <location>
        <begin position="94"/>
        <end position="115"/>
    </location>
</feature>
<dbReference type="InterPro" id="IPR050475">
    <property type="entry name" value="Prenyltransferase_related"/>
</dbReference>
<keyword evidence="7" id="KW-0808">Transferase</keyword>
<dbReference type="CDD" id="cd13964">
    <property type="entry name" value="PT_UbiA_1"/>
    <property type="match status" value="1"/>
</dbReference>
<dbReference type="InterPro" id="IPR044878">
    <property type="entry name" value="UbiA_sf"/>
</dbReference>
<accession>A0A4U0NEQ6</accession>
<keyword evidence="8" id="KW-1185">Reference proteome</keyword>
<proteinExistence type="predicted"/>
<dbReference type="OrthoDB" id="2908954at2"/>
<evidence type="ECO:0000256" key="6">
    <source>
        <dbReference type="SAM" id="Phobius"/>
    </source>
</evidence>
<dbReference type="GO" id="GO:0016020">
    <property type="term" value="C:membrane"/>
    <property type="evidence" value="ECO:0007669"/>
    <property type="project" value="UniProtKB-SubCell"/>
</dbReference>
<feature type="transmembrane region" description="Helical" evidence="6">
    <location>
        <begin position="180"/>
        <end position="199"/>
    </location>
</feature>
<reference evidence="7 8" key="1">
    <citation type="submission" date="2019-04" db="EMBL/GenBank/DDBJ databases">
        <title>Sphingobacterium olei sp. nov., isolated from oil-contaminated soil.</title>
        <authorList>
            <person name="Liu B."/>
        </authorList>
    </citation>
    <scope>NUCLEOTIDE SEQUENCE [LARGE SCALE GENOMIC DNA]</scope>
    <source>
        <strain evidence="7 8">HAL-9</strain>
    </source>
</reference>
<evidence type="ECO:0000256" key="5">
    <source>
        <dbReference type="ARBA" id="ARBA00023136"/>
    </source>
</evidence>
<comment type="caution">
    <text evidence="7">The sequence shown here is derived from an EMBL/GenBank/DDBJ whole genome shotgun (WGS) entry which is preliminary data.</text>
</comment>
<comment type="subcellular location">
    <subcellularLocation>
        <location evidence="1">Membrane</location>
        <topology evidence="1">Multi-pass membrane protein</topology>
    </subcellularLocation>
</comment>
<evidence type="ECO:0000256" key="1">
    <source>
        <dbReference type="ARBA" id="ARBA00004141"/>
    </source>
</evidence>
<protein>
    <submittedName>
        <fullName evidence="7">Polyprenyltransferase</fullName>
    </submittedName>
</protein>
<dbReference type="GO" id="GO:0016765">
    <property type="term" value="F:transferase activity, transferring alkyl or aryl (other than methyl) groups"/>
    <property type="evidence" value="ECO:0007669"/>
    <property type="project" value="InterPro"/>
</dbReference>
<evidence type="ECO:0000256" key="4">
    <source>
        <dbReference type="ARBA" id="ARBA00022989"/>
    </source>
</evidence>
<dbReference type="PANTHER" id="PTHR42723">
    <property type="entry name" value="CHLOROPHYLL SYNTHASE"/>
    <property type="match status" value="1"/>
</dbReference>
<name>A0A4U0NEQ6_9SPHI</name>
<dbReference type="NCBIfam" id="NF035940">
    <property type="entry name" value="prenyl_rel_EboC"/>
    <property type="match status" value="1"/>
</dbReference>
<dbReference type="Pfam" id="PF01040">
    <property type="entry name" value="UbiA"/>
    <property type="match status" value="1"/>
</dbReference>
<organism evidence="7 8">
    <name type="scientific">Sphingobacterium olei</name>
    <dbReference type="NCBI Taxonomy" id="2571155"/>
    <lineage>
        <taxon>Bacteria</taxon>
        <taxon>Pseudomonadati</taxon>
        <taxon>Bacteroidota</taxon>
        <taxon>Sphingobacteriia</taxon>
        <taxon>Sphingobacteriales</taxon>
        <taxon>Sphingobacteriaceae</taxon>
        <taxon>Sphingobacterium</taxon>
    </lineage>
</organism>
<sequence>MRPANVVTAIADVLAGISISGYLSPLGWSPLPILLLCISTIGLYSGGIIFNDVFDSELDRVERPERPIPSGVISKVEATVFGILFFGIGMGTAYLLGLASTVLAIAIMLACLVYNRWAKHHLLLGPLNMGLCRGLNLLLGVSIISSEVGQWWFLAIVPIIYIASITMISRGEVHGGNKKMLYFAGILYTIVIVSILFFAGIRGDISITILFIVPFAWMIFKPLIKAIDNPIGPNIGKAVKAGVIALIFMNAAWASVFADWKIALVIIFLLPLSILLSKAFAVT</sequence>
<evidence type="ECO:0000256" key="3">
    <source>
        <dbReference type="ARBA" id="ARBA00022692"/>
    </source>
</evidence>
<dbReference type="AlphaFoldDB" id="A0A4U0NEQ6"/>
<dbReference type="Gene3D" id="1.10.357.140">
    <property type="entry name" value="UbiA prenyltransferase"/>
    <property type="match status" value="1"/>
</dbReference>
<keyword evidence="3 6" id="KW-0812">Transmembrane</keyword>
<keyword evidence="4 6" id="KW-1133">Transmembrane helix</keyword>
<feature type="transmembrane region" description="Helical" evidence="6">
    <location>
        <begin position="72"/>
        <end position="88"/>
    </location>
</feature>
<keyword evidence="5 6" id="KW-0472">Membrane</keyword>
<dbReference type="InterPro" id="IPR000537">
    <property type="entry name" value="UbiA_prenyltransferase"/>
</dbReference>
<keyword evidence="2" id="KW-1003">Cell membrane</keyword>
<dbReference type="Proteomes" id="UP000306808">
    <property type="component" value="Unassembled WGS sequence"/>
</dbReference>
<feature type="transmembrane region" description="Helical" evidence="6">
    <location>
        <begin position="262"/>
        <end position="281"/>
    </location>
</feature>
<evidence type="ECO:0000313" key="8">
    <source>
        <dbReference type="Proteomes" id="UP000306808"/>
    </source>
</evidence>
<feature type="transmembrane region" description="Helical" evidence="6">
    <location>
        <begin position="150"/>
        <end position="168"/>
    </location>
</feature>
<evidence type="ECO:0000313" key="7">
    <source>
        <dbReference type="EMBL" id="TJZ52555.1"/>
    </source>
</evidence>
<evidence type="ECO:0000256" key="2">
    <source>
        <dbReference type="ARBA" id="ARBA00022475"/>
    </source>
</evidence>